<accession>A0A5E4WN79</accession>
<proteinExistence type="inferred from homology"/>
<dbReference type="PANTHER" id="PTHR30237">
    <property type="entry name" value="MURAMOYLTETRAPEPTIDE CARBOXYPEPTIDASE"/>
    <property type="match status" value="1"/>
</dbReference>
<dbReference type="Pfam" id="PF17676">
    <property type="entry name" value="Peptidase_S66C"/>
    <property type="match status" value="1"/>
</dbReference>
<evidence type="ECO:0000256" key="2">
    <source>
        <dbReference type="ARBA" id="ARBA00022645"/>
    </source>
</evidence>
<dbReference type="Pfam" id="PF02016">
    <property type="entry name" value="Peptidase_S66"/>
    <property type="match status" value="1"/>
</dbReference>
<evidence type="ECO:0000313" key="9">
    <source>
        <dbReference type="EMBL" id="VVE25991.1"/>
    </source>
</evidence>
<gene>
    <name evidence="9" type="ORF">PTE30175_03307</name>
</gene>
<dbReference type="SUPFAM" id="SSF141986">
    <property type="entry name" value="LD-carboxypeptidase A C-terminal domain-like"/>
    <property type="match status" value="1"/>
</dbReference>
<dbReference type="InterPro" id="IPR029062">
    <property type="entry name" value="Class_I_gatase-like"/>
</dbReference>
<feature type="active site" description="Charge relay system" evidence="6">
    <location>
        <position position="277"/>
    </location>
</feature>
<dbReference type="CDD" id="cd07025">
    <property type="entry name" value="Peptidase_S66"/>
    <property type="match status" value="1"/>
</dbReference>
<dbReference type="InterPro" id="IPR027461">
    <property type="entry name" value="Carboxypeptidase_A_C_sf"/>
</dbReference>
<sequence>MAQTRLLELIAPSGYAPDAEVAQRGIGVLQGLGFSVRNAQAIERRYLRFAGTDDERAAELNQYAGRGHPLPEVVLAVRGGYGAVHLLGKLDYEGLHRRLSGSPVVLCGHSDFTAVQLALLARAHVTTFAGPMLLADFGADDISDFTLSNFQAVLNAPEHTVQWETDDAGGPTVSAAGTLWGGNLAMLCSLLGTPYFPKVDGGILFVEDVNEPPFRVERMLYQLHLAGVLKRQKALVLGQFTEYRLSDYDNGYDFGPMVEHVRGLVGIPIVTGLPFGHTPDKLTLPVGGYAELQSGGTQATMRLSQYPYRSA</sequence>
<dbReference type="OrthoDB" id="9807329at2"/>
<dbReference type="RefSeq" id="WP_150698150.1">
    <property type="nucleotide sequence ID" value="NZ_CABPRZ010000014.1"/>
</dbReference>
<name>A0A5E4WN79_9BURK</name>
<dbReference type="InterPro" id="IPR040921">
    <property type="entry name" value="Peptidase_S66C"/>
</dbReference>
<evidence type="ECO:0000259" key="7">
    <source>
        <dbReference type="Pfam" id="PF02016"/>
    </source>
</evidence>
<organism evidence="9 10">
    <name type="scientific">Pandoraea terrae</name>
    <dbReference type="NCBI Taxonomy" id="1537710"/>
    <lineage>
        <taxon>Bacteria</taxon>
        <taxon>Pseudomonadati</taxon>
        <taxon>Pseudomonadota</taxon>
        <taxon>Betaproteobacteria</taxon>
        <taxon>Burkholderiales</taxon>
        <taxon>Burkholderiaceae</taxon>
        <taxon>Pandoraea</taxon>
    </lineage>
</organism>
<feature type="domain" description="LD-carboxypeptidase C-terminal" evidence="8">
    <location>
        <begin position="177"/>
        <end position="292"/>
    </location>
</feature>
<dbReference type="PIRSF" id="PIRSF028757">
    <property type="entry name" value="LD-carboxypeptidase"/>
    <property type="match status" value="1"/>
</dbReference>
<dbReference type="Gene3D" id="3.40.50.10740">
    <property type="entry name" value="Class I glutamine amidotransferase-like"/>
    <property type="match status" value="1"/>
</dbReference>
<keyword evidence="3" id="KW-0645">Protease</keyword>
<comment type="similarity">
    <text evidence="1">Belongs to the peptidase S66 family.</text>
</comment>
<evidence type="ECO:0000256" key="5">
    <source>
        <dbReference type="ARBA" id="ARBA00022825"/>
    </source>
</evidence>
<feature type="domain" description="LD-carboxypeptidase N-terminal" evidence="7">
    <location>
        <begin position="9"/>
        <end position="130"/>
    </location>
</feature>
<evidence type="ECO:0000256" key="3">
    <source>
        <dbReference type="ARBA" id="ARBA00022670"/>
    </source>
</evidence>
<evidence type="ECO:0000256" key="4">
    <source>
        <dbReference type="ARBA" id="ARBA00022801"/>
    </source>
</evidence>
<dbReference type="PANTHER" id="PTHR30237:SF2">
    <property type="entry name" value="MUREIN TETRAPEPTIDE CARBOXYPEPTIDASE"/>
    <property type="match status" value="1"/>
</dbReference>
<evidence type="ECO:0000313" key="10">
    <source>
        <dbReference type="Proteomes" id="UP000414233"/>
    </source>
</evidence>
<feature type="active site" description="Charge relay system" evidence="6">
    <location>
        <position position="207"/>
    </location>
</feature>
<dbReference type="GO" id="GO:0006508">
    <property type="term" value="P:proteolysis"/>
    <property type="evidence" value="ECO:0007669"/>
    <property type="project" value="UniProtKB-KW"/>
</dbReference>
<dbReference type="InterPro" id="IPR040449">
    <property type="entry name" value="Peptidase_S66_N"/>
</dbReference>
<feature type="active site" description="Nucleophile" evidence="6">
    <location>
        <position position="110"/>
    </location>
</feature>
<dbReference type="NCBIfam" id="NF008424">
    <property type="entry name" value="PRK11253.1"/>
    <property type="match status" value="1"/>
</dbReference>
<keyword evidence="2 9" id="KW-0121">Carboxypeptidase</keyword>
<dbReference type="GO" id="GO:0008236">
    <property type="term" value="F:serine-type peptidase activity"/>
    <property type="evidence" value="ECO:0007669"/>
    <property type="project" value="UniProtKB-KW"/>
</dbReference>
<evidence type="ECO:0000259" key="8">
    <source>
        <dbReference type="Pfam" id="PF17676"/>
    </source>
</evidence>
<dbReference type="AlphaFoldDB" id="A0A5E4WN79"/>
<protein>
    <submittedName>
        <fullName evidence="9">Muramoyltetrapeptide carboxypeptidase</fullName>
    </submittedName>
</protein>
<keyword evidence="4" id="KW-0378">Hydrolase</keyword>
<reference evidence="9 10" key="1">
    <citation type="submission" date="2019-08" db="EMBL/GenBank/DDBJ databases">
        <authorList>
            <person name="Peeters C."/>
        </authorList>
    </citation>
    <scope>NUCLEOTIDE SEQUENCE [LARGE SCALE GENOMIC DNA]</scope>
    <source>
        <strain evidence="9 10">LMG 30175</strain>
    </source>
</reference>
<dbReference type="InterPro" id="IPR003507">
    <property type="entry name" value="S66_fam"/>
</dbReference>
<evidence type="ECO:0000256" key="6">
    <source>
        <dbReference type="PIRSR" id="PIRSR028757-1"/>
    </source>
</evidence>
<keyword evidence="10" id="KW-1185">Reference proteome</keyword>
<dbReference type="Proteomes" id="UP000414233">
    <property type="component" value="Unassembled WGS sequence"/>
</dbReference>
<dbReference type="EMBL" id="CABPRZ010000014">
    <property type="protein sequence ID" value="VVE25991.1"/>
    <property type="molecule type" value="Genomic_DNA"/>
</dbReference>
<dbReference type="SUPFAM" id="SSF52317">
    <property type="entry name" value="Class I glutamine amidotransferase-like"/>
    <property type="match status" value="1"/>
</dbReference>
<dbReference type="Gene3D" id="3.50.30.60">
    <property type="entry name" value="LD-carboxypeptidase A C-terminal domain-like"/>
    <property type="match status" value="1"/>
</dbReference>
<keyword evidence="5" id="KW-0720">Serine protease</keyword>
<dbReference type="GO" id="GO:0004180">
    <property type="term" value="F:carboxypeptidase activity"/>
    <property type="evidence" value="ECO:0007669"/>
    <property type="project" value="UniProtKB-KW"/>
</dbReference>
<dbReference type="InterPro" id="IPR027478">
    <property type="entry name" value="LdcA_N"/>
</dbReference>
<evidence type="ECO:0000256" key="1">
    <source>
        <dbReference type="ARBA" id="ARBA00010233"/>
    </source>
</evidence>